<keyword evidence="3" id="KW-1185">Reference proteome</keyword>
<protein>
    <recommendedName>
        <fullName evidence="1">Heterokaryon incompatibility domain-containing protein</fullName>
    </recommendedName>
</protein>
<dbReference type="Pfam" id="PF06985">
    <property type="entry name" value="HET"/>
    <property type="match status" value="1"/>
</dbReference>
<evidence type="ECO:0000313" key="2">
    <source>
        <dbReference type="EMBL" id="OQE28605.1"/>
    </source>
</evidence>
<gene>
    <name evidence="2" type="ORF">PENSTE_c003G09399</name>
</gene>
<reference evidence="3" key="1">
    <citation type="journal article" date="2017" name="Nat. Microbiol.">
        <title>Global analysis of biosynthetic gene clusters reveals vast potential of secondary metabolite production in Penicillium species.</title>
        <authorList>
            <person name="Nielsen J.C."/>
            <person name="Grijseels S."/>
            <person name="Prigent S."/>
            <person name="Ji B."/>
            <person name="Dainat J."/>
            <person name="Nielsen K.F."/>
            <person name="Frisvad J.C."/>
            <person name="Workman M."/>
            <person name="Nielsen J."/>
        </authorList>
    </citation>
    <scope>NUCLEOTIDE SEQUENCE [LARGE SCALE GENOMIC DNA]</scope>
    <source>
        <strain evidence="3">IBT 24891</strain>
    </source>
</reference>
<sequence>MNKKENIARPVEQNSTNTSRDLAMRLLHTKDFQFKDFAPDHVPGGYAILSHRWVHGQEISYREMLDPVSDTNLKSKSGYDKIQCFCRLAALERFHYAWIDTCCINKDSSSELSTAINSMFQWYRKAAKCYVYLKDIQFPSQFSQSEWFQRGWTLQELIAPDKVQFLTCNWQSLGYKKDPQMAKRLSSITKIPEQGLRSRVEILLRDNSIARKMSWASRRKTTESEDMAYCLMGLFNVNMDLRYGEGGKEAFSRLQQSIVGISKDPSIFAWTIPLSIPGTRFGLLAPSVDCFANSHGIEVIYRENVRPPPFHMQNCDIVITLDLRRLNDHHYIGYINCESRWIEDRSAIGPLAIYLTQRRIGAKHLQSPLDAWQRVGLYALPSDIQRKLQTGLRAEQFPLERAVTLSIAQRSFQGYLLPVPEQINFDNEMFSD</sequence>
<dbReference type="STRING" id="303698.A0A1V6TQD7"/>
<accession>A0A1V6TQD7</accession>
<dbReference type="PANTHER" id="PTHR10622">
    <property type="entry name" value="HET DOMAIN-CONTAINING PROTEIN"/>
    <property type="match status" value="1"/>
</dbReference>
<evidence type="ECO:0000259" key="1">
    <source>
        <dbReference type="Pfam" id="PF06985"/>
    </source>
</evidence>
<comment type="caution">
    <text evidence="2">The sequence shown here is derived from an EMBL/GenBank/DDBJ whole genome shotgun (WGS) entry which is preliminary data.</text>
</comment>
<dbReference type="OrthoDB" id="674604at2759"/>
<proteinExistence type="predicted"/>
<dbReference type="AlphaFoldDB" id="A0A1V6TQD7"/>
<organism evidence="2 3">
    <name type="scientific">Penicillium steckii</name>
    <dbReference type="NCBI Taxonomy" id="303698"/>
    <lineage>
        <taxon>Eukaryota</taxon>
        <taxon>Fungi</taxon>
        <taxon>Dikarya</taxon>
        <taxon>Ascomycota</taxon>
        <taxon>Pezizomycotina</taxon>
        <taxon>Eurotiomycetes</taxon>
        <taxon>Eurotiomycetidae</taxon>
        <taxon>Eurotiales</taxon>
        <taxon>Aspergillaceae</taxon>
        <taxon>Penicillium</taxon>
    </lineage>
</organism>
<feature type="domain" description="Heterokaryon incompatibility" evidence="1">
    <location>
        <begin position="46"/>
        <end position="134"/>
    </location>
</feature>
<dbReference type="Proteomes" id="UP000191285">
    <property type="component" value="Unassembled WGS sequence"/>
</dbReference>
<dbReference type="EMBL" id="MLKD01000003">
    <property type="protein sequence ID" value="OQE28605.1"/>
    <property type="molecule type" value="Genomic_DNA"/>
</dbReference>
<dbReference type="InterPro" id="IPR010730">
    <property type="entry name" value="HET"/>
</dbReference>
<name>A0A1V6TQD7_9EURO</name>
<evidence type="ECO:0000313" key="3">
    <source>
        <dbReference type="Proteomes" id="UP000191285"/>
    </source>
</evidence>
<dbReference type="PANTHER" id="PTHR10622:SF10">
    <property type="entry name" value="HET DOMAIN-CONTAINING PROTEIN"/>
    <property type="match status" value="1"/>
</dbReference>